<proteinExistence type="predicted"/>
<protein>
    <recommendedName>
        <fullName evidence="3">Glycosyl hydrolase family 32 N-terminal domain-containing protein</fullName>
    </recommendedName>
</protein>
<dbReference type="Proteomes" id="UP000307943">
    <property type="component" value="Unassembled WGS sequence"/>
</dbReference>
<accession>A0A5C4TG59</accession>
<evidence type="ECO:0008006" key="3">
    <source>
        <dbReference type="Google" id="ProtNLM"/>
    </source>
</evidence>
<dbReference type="RefSeq" id="WP_139600843.1">
    <property type="nucleotide sequence ID" value="NZ_VDCQ01000004.1"/>
</dbReference>
<evidence type="ECO:0000313" key="1">
    <source>
        <dbReference type="EMBL" id="TNJ67557.1"/>
    </source>
</evidence>
<name>A0A5C4TG59_9BACL</name>
<comment type="caution">
    <text evidence="1">The sequence shown here is derived from an EMBL/GenBank/DDBJ whole genome shotgun (WGS) entry which is preliminary data.</text>
</comment>
<gene>
    <name evidence="1" type="ORF">FE784_04025</name>
</gene>
<dbReference type="EMBL" id="VDCQ01000004">
    <property type="protein sequence ID" value="TNJ67557.1"/>
    <property type="molecule type" value="Genomic_DNA"/>
</dbReference>
<dbReference type="SUPFAM" id="SSF75005">
    <property type="entry name" value="Arabinanase/levansucrase/invertase"/>
    <property type="match status" value="1"/>
</dbReference>
<dbReference type="InterPro" id="IPR023296">
    <property type="entry name" value="Glyco_hydro_beta-prop_sf"/>
</dbReference>
<organism evidence="1 2">
    <name type="scientific">Paenibacillus hemerocallicola</name>
    <dbReference type="NCBI Taxonomy" id="1172614"/>
    <lineage>
        <taxon>Bacteria</taxon>
        <taxon>Bacillati</taxon>
        <taxon>Bacillota</taxon>
        <taxon>Bacilli</taxon>
        <taxon>Bacillales</taxon>
        <taxon>Paenibacillaceae</taxon>
        <taxon>Paenibacillus</taxon>
    </lineage>
</organism>
<sequence>MFYFQSTGIAAERASLFSFDDSCFPFRKNVCVHMNKPIVRPEPVLTPGGPGEPDSLASHFYGTVLFDEGKFRMWYVGMSLGLNPDMPPEDLEQLRVRKSLAKILQGPICYAESEDGIRWEKPNLGQLPFHGGKNNNAISFPDSIIHCPTLIKDEDDPDPSRRYKMVYQYYLHTEETNNWPTMRTATSPDGLHWTAGAKVPVKEFVEHCSFYKFNGYYIVNGHSSNGWRKGEGGSDRGRQGFAYISADFDSWLQETAESFALPDPQDPAKRGQQGSYDQVHLGTAPMIYGNVAVGLYSIWHNSETFTEISGDFGLVLSDDGLRYREPVKGHVYLHSEQSLVTPHPDKYYHTVLCQANGFLNVGDETRIYHGRWRNTWNDVLDRYYGEIALAVLPRDRWGSMRLHSDQEEGSLWSSPVTLPQRDFEFRVNAEGVQGIRIELSDEQFRPLAGFSGENGGIVRQDGLESSMEWPGEPLERLAGRKVRIRVVFHRSGAEEPILYAVYGVSLSSVEPTPIGG</sequence>
<dbReference type="Gene3D" id="2.115.10.20">
    <property type="entry name" value="Glycosyl hydrolase domain, family 43"/>
    <property type="match status" value="1"/>
</dbReference>
<dbReference type="AlphaFoldDB" id="A0A5C4TG59"/>
<keyword evidence="2" id="KW-1185">Reference proteome</keyword>
<evidence type="ECO:0000313" key="2">
    <source>
        <dbReference type="Proteomes" id="UP000307943"/>
    </source>
</evidence>
<reference evidence="1 2" key="1">
    <citation type="submission" date="2019-05" db="EMBL/GenBank/DDBJ databases">
        <title>We sequenced the genome of Paenibacillus hemerocallicola KCTC 33185 for further insight into its adaptation and study the phylogeny of Paenibacillus.</title>
        <authorList>
            <person name="Narsing Rao M.P."/>
        </authorList>
    </citation>
    <scope>NUCLEOTIDE SEQUENCE [LARGE SCALE GENOMIC DNA]</scope>
    <source>
        <strain evidence="1 2">KCTC 33185</strain>
    </source>
</reference>
<dbReference type="OrthoDB" id="177802at2"/>